<reference evidence="2 3" key="1">
    <citation type="submission" date="2020-08" db="EMBL/GenBank/DDBJ databases">
        <authorList>
            <person name="Seo M.-J."/>
        </authorList>
    </citation>
    <scope>NUCLEOTIDE SEQUENCE [LARGE SCALE GENOMIC DNA]</scope>
    <source>
        <strain evidence="2 3">KIGAM211</strain>
    </source>
</reference>
<dbReference type="EMBL" id="JACKXE010000001">
    <property type="protein sequence ID" value="MBB6627591.1"/>
    <property type="molecule type" value="Genomic_DNA"/>
</dbReference>
<organism evidence="2 3">
    <name type="scientific">Nocardioides luti</name>
    <dbReference type="NCBI Taxonomy" id="2761101"/>
    <lineage>
        <taxon>Bacteria</taxon>
        <taxon>Bacillati</taxon>
        <taxon>Actinomycetota</taxon>
        <taxon>Actinomycetes</taxon>
        <taxon>Propionibacteriales</taxon>
        <taxon>Nocardioidaceae</taxon>
        <taxon>Nocardioides</taxon>
    </lineage>
</organism>
<dbReference type="SUPFAM" id="SSF56317">
    <property type="entry name" value="Carbon-nitrogen hydrolase"/>
    <property type="match status" value="1"/>
</dbReference>
<feature type="domain" description="CN hydrolase" evidence="1">
    <location>
        <begin position="4"/>
        <end position="267"/>
    </location>
</feature>
<dbReference type="InterPro" id="IPR003010">
    <property type="entry name" value="C-N_Hydrolase"/>
</dbReference>
<evidence type="ECO:0000259" key="1">
    <source>
        <dbReference type="PROSITE" id="PS50263"/>
    </source>
</evidence>
<name>A0A7X0RFZ5_9ACTN</name>
<dbReference type="Pfam" id="PF00795">
    <property type="entry name" value="CN_hydrolase"/>
    <property type="match status" value="1"/>
</dbReference>
<protein>
    <recommendedName>
        <fullName evidence="1">CN hydrolase domain-containing protein</fullName>
    </recommendedName>
</protein>
<evidence type="ECO:0000313" key="3">
    <source>
        <dbReference type="Proteomes" id="UP000523955"/>
    </source>
</evidence>
<dbReference type="Proteomes" id="UP000523955">
    <property type="component" value="Unassembled WGS sequence"/>
</dbReference>
<dbReference type="InterPro" id="IPR036526">
    <property type="entry name" value="C-N_Hydrolase_sf"/>
</dbReference>
<accession>A0A7X0RFZ5</accession>
<evidence type="ECO:0000313" key="2">
    <source>
        <dbReference type="EMBL" id="MBB6627591.1"/>
    </source>
</evidence>
<dbReference type="PROSITE" id="PS50263">
    <property type="entry name" value="CN_HYDROLASE"/>
    <property type="match status" value="1"/>
</dbReference>
<comment type="caution">
    <text evidence="2">The sequence shown here is derived from an EMBL/GenBank/DDBJ whole genome shotgun (WGS) entry which is preliminary data.</text>
</comment>
<sequence>MSKLSVATAQMELRSEKSVQGFTAHVEDVVQRAVDAGAELIVLPELASTGLLGSISDHQVTSETVRDDYWHALTAMTDNIVHSMSEFAVRHGVTLLGGSHNRIDKAGHLRNTAYVLHPDGAVDIQDKIHLTPQEHAMGTRGGDELLVTKIGPFTAGVLICADIQFPELSRHLVSRGVDLILCPSLTWNRRGVHRVRTGSQARAIENQLYVVMSPLVGCSGLPTDAPMHAVGRAVVTTPVDKNVGLNDGVLAEGTTGGEELVTAVLDREVLLASRANPEAPGLSLRRRDLYAQLDR</sequence>
<dbReference type="AlphaFoldDB" id="A0A7X0RFZ5"/>
<dbReference type="RefSeq" id="WP_185252733.1">
    <property type="nucleotide sequence ID" value="NZ_JACKXE010000001.1"/>
</dbReference>
<dbReference type="PANTHER" id="PTHR23088:SF50">
    <property type="entry name" value="HYDROLASE YHCX"/>
    <property type="match status" value="1"/>
</dbReference>
<gene>
    <name evidence="2" type="ORF">H5V45_09675</name>
</gene>
<dbReference type="Gene3D" id="3.60.110.10">
    <property type="entry name" value="Carbon-nitrogen hydrolase"/>
    <property type="match status" value="1"/>
</dbReference>
<keyword evidence="3" id="KW-1185">Reference proteome</keyword>
<dbReference type="PANTHER" id="PTHR23088">
    <property type="entry name" value="NITRILASE-RELATED"/>
    <property type="match status" value="1"/>
</dbReference>
<proteinExistence type="predicted"/>